<feature type="domain" description="FAS1-like dehydratase" evidence="1">
    <location>
        <begin position="79"/>
        <end position="138"/>
    </location>
</feature>
<dbReference type="Proteomes" id="UP000000329">
    <property type="component" value="Chromosome"/>
</dbReference>
<evidence type="ECO:0000259" key="1">
    <source>
        <dbReference type="Pfam" id="PF13452"/>
    </source>
</evidence>
<dbReference type="STRING" id="757424.Hsero_2799"/>
<organism evidence="2 3">
    <name type="scientific">Herbaspirillum seropedicae (strain SmR1)</name>
    <dbReference type="NCBI Taxonomy" id="757424"/>
    <lineage>
        <taxon>Bacteria</taxon>
        <taxon>Pseudomonadati</taxon>
        <taxon>Pseudomonadota</taxon>
        <taxon>Betaproteobacteria</taxon>
        <taxon>Burkholderiales</taxon>
        <taxon>Oxalobacteraceae</taxon>
        <taxon>Herbaspirillum</taxon>
    </lineage>
</organism>
<dbReference type="SUPFAM" id="SSF54637">
    <property type="entry name" value="Thioesterase/thiol ester dehydrase-isomerase"/>
    <property type="match status" value="2"/>
</dbReference>
<dbReference type="OrthoDB" id="7183822at2"/>
<sequence length="286" mass="31434">MASPDLDLTLLRQWLDKSETRHDHLHPAMASALAATLDGPRQPLAGEGLPPLWHWIYFWNACRQSETGPDGHPLRGGFLPPVPLPRRMWAGGRLRFMAPLPIGMEASKHSRVASIDVKQGRSGALAFVTVHHTISHAGQTCLTEEHDIVYRDLPQAGAAPVPAKAAPTDALWSRRIVPDPVLLFRYSALTFNGHRIHYDRSYVTGVEGYPGLIVHGPLIATLLADLLARQMPQAVLRAFDFRAVGSLFDTEAFTLCGKPSADGRRVALWAQNERGELAMQAEATLE</sequence>
<keyword evidence="3" id="KW-1185">Reference proteome</keyword>
<dbReference type="GeneID" id="29394358"/>
<dbReference type="eggNOG" id="COG3777">
    <property type="taxonomic scope" value="Bacteria"/>
</dbReference>
<dbReference type="HOGENOM" id="CLU_028690_3_0_4"/>
<dbReference type="InterPro" id="IPR039569">
    <property type="entry name" value="FAS1-like_DH_region"/>
</dbReference>
<dbReference type="GO" id="GO:0019171">
    <property type="term" value="F:(3R)-hydroxyacyl-[acyl-carrier-protein] dehydratase activity"/>
    <property type="evidence" value="ECO:0007669"/>
    <property type="project" value="TreeGrafter"/>
</dbReference>
<proteinExistence type="predicted"/>
<evidence type="ECO:0000313" key="2">
    <source>
        <dbReference type="EMBL" id="ADJ64294.1"/>
    </source>
</evidence>
<dbReference type="InterPro" id="IPR029069">
    <property type="entry name" value="HotDog_dom_sf"/>
</dbReference>
<dbReference type="Pfam" id="PF13452">
    <property type="entry name" value="FAS1_DH_region"/>
    <property type="match status" value="1"/>
</dbReference>
<dbReference type="PANTHER" id="PTHR28152:SF1">
    <property type="entry name" value="HYDROXYACYL-THIOESTER DEHYDRATASE TYPE 2, MITOCHONDRIAL"/>
    <property type="match status" value="1"/>
</dbReference>
<reference evidence="2 3" key="1">
    <citation type="submission" date="2010-04" db="EMBL/GenBank/DDBJ databases">
        <title>The genome of Herbaspirillum seropedicae SmR1, an endophytic, nitrogen-fixing, plant-growth promoting beta-Proteobacteria.</title>
        <authorList>
            <person name="Pedrosa F.O."/>
            <person name="Monteiro R.A."/>
            <person name="Wassem R."/>
            <person name="Cruz L.M."/>
            <person name="Ayub R.A."/>
            <person name="Colauto N.B."/>
            <person name="Fernandez M.A."/>
            <person name="Fungaro M.H.P."/>
            <person name="Grisard E.C."/>
            <person name="Hungria M."/>
            <person name="Madeira H.M.F."/>
            <person name="Nodari R.O."/>
            <person name="Osaku C.A."/>
            <person name="Petzl-Erler M.L."/>
            <person name="Terenzi H."/>
            <person name="Vieira L.G.E."/>
            <person name="Almeida M.I.M."/>
            <person name="Alves L.R."/>
            <person name="Arantes O.M.N."/>
            <person name="Balsanelli E."/>
            <person name="Barcellos F.G."/>
            <person name="Baura V.A."/>
            <person name="Binde D.R."/>
            <person name="Campo R.J."/>
            <person name="Chubatsu L.S."/>
            <person name="Chueire L.M.O."/>
            <person name="Ciferri R.R."/>
            <person name="Correa L.C."/>
            <person name="da Conceicao Silva J.L."/>
            <person name="Dabul A.N.G."/>
            <person name="Dambros B.P."/>
            <person name="Faoro H."/>
            <person name="Favetti A."/>
            <person name="Friedermann G."/>
            <person name="Furlaneto M.C."/>
            <person name="Gasques L.S."/>
            <person name="Gimenes C.C.T."/>
            <person name="Gioppo N.M.R."/>
            <person name="Glienke-Blanco C."/>
            <person name="Godoy L.P."/>
            <person name="Guerra M.P."/>
            <person name="Karp S."/>
            <person name="Kava-Cordeiro V."/>
            <person name="Margarido V.P."/>
            <person name="Mathioni S.M."/>
            <person name="Menck-Soares M.A."/>
            <person name="Murace N.K."/>
            <person name="Nicolas M.F."/>
            <person name="Oliveira C.E.C."/>
            <person name="Pagnan N.A.B."/>
            <person name="Pamphile J.A."/>
            <person name="Patussi E.V."/>
            <person name="Pereira L.F.P."/>
            <person name="Pereira-Ferrari L."/>
            <person name="Pinto F.G.S."/>
            <person name="Precoma C."/>
            <person name="Prioli A.J."/>
            <person name="Prioli S.M.A.P."/>
            <person name="Raittz R.T."/>
            <person name="Ramos H.J.O."/>
            <person name="Ribeiro E.M.S.F."/>
            <person name="Rigo L.U."/>
            <person name="Rocha C.L.M.S.C."/>
            <person name="Rocha S.N."/>
            <person name="Santos K."/>
            <person name="Satori D."/>
            <person name="Silva A.G."/>
            <person name="Simao R.C.G."/>
            <person name="Soares M.A.M."/>
            <person name="Souza E.M."/>
            <person name="Steffens M.B.R."/>
            <person name="Steindel M."/>
            <person name="Tadra-Sfeir M.Z."/>
            <person name="Takahashi E.K."/>
            <person name="Torres R.A."/>
            <person name="Valle J.S."/>
            <person name="Vernal J.I."/>
            <person name="Vilas-Boas L.A."/>
            <person name="Watanabe M.A.E."/>
            <person name="Weiss V.A."/>
            <person name="Yates M.A."/>
            <person name="Souza E.M."/>
        </authorList>
    </citation>
    <scope>NUCLEOTIDE SEQUENCE [LARGE SCALE GENOMIC DNA]</scope>
    <source>
        <strain evidence="2 3">SmR1</strain>
    </source>
</reference>
<accession>D8IYV9</accession>
<dbReference type="KEGG" id="hse:Hsero_2799"/>
<dbReference type="Gene3D" id="3.10.129.10">
    <property type="entry name" value="Hotdog Thioesterase"/>
    <property type="match status" value="2"/>
</dbReference>
<dbReference type="AlphaFoldDB" id="D8IYV9"/>
<dbReference type="RefSeq" id="WP_013234772.1">
    <property type="nucleotide sequence ID" value="NC_014323.1"/>
</dbReference>
<dbReference type="EMBL" id="CP002039">
    <property type="protein sequence ID" value="ADJ64294.1"/>
    <property type="molecule type" value="Genomic_DNA"/>
</dbReference>
<name>D8IYV9_HERSS</name>
<gene>
    <name evidence="2" type="ordered locus">Hsero_2799</name>
</gene>
<dbReference type="PANTHER" id="PTHR28152">
    <property type="entry name" value="HYDROXYACYL-THIOESTER DEHYDRATASE TYPE 2, MITOCHONDRIAL"/>
    <property type="match status" value="1"/>
</dbReference>
<evidence type="ECO:0000313" key="3">
    <source>
        <dbReference type="Proteomes" id="UP000000329"/>
    </source>
</evidence>
<dbReference type="InterPro" id="IPR052741">
    <property type="entry name" value="Mitochondrial_HTD2"/>
</dbReference>
<protein>
    <recommendedName>
        <fullName evidence="1">FAS1-like dehydratase domain-containing protein</fullName>
    </recommendedName>
</protein>